<dbReference type="Pfam" id="PF13912">
    <property type="entry name" value="zf-C2H2_6"/>
    <property type="match status" value="1"/>
</dbReference>
<evidence type="ECO:0000313" key="13">
    <source>
        <dbReference type="EnsemblMetazoa" id="ACUA017258-PA"/>
    </source>
</evidence>
<keyword evidence="3" id="KW-0479">Metal-binding</keyword>
<dbReference type="EMBL" id="AXCM01015161">
    <property type="status" value="NOT_ANNOTATED_CDS"/>
    <property type="molecule type" value="Genomic_DNA"/>
</dbReference>
<dbReference type="SMART" id="SM00355">
    <property type="entry name" value="ZnF_C2H2"/>
    <property type="match status" value="3"/>
</dbReference>
<feature type="domain" description="C2H2-type" evidence="12">
    <location>
        <begin position="201"/>
        <end position="228"/>
    </location>
</feature>
<dbReference type="Pfam" id="PF00096">
    <property type="entry name" value="zf-C2H2"/>
    <property type="match status" value="1"/>
</dbReference>
<comment type="subcellular location">
    <subcellularLocation>
        <location evidence="1">Nucleus</location>
    </subcellularLocation>
</comment>
<accession>A0A182MFU0</accession>
<feature type="compositionally biased region" description="Polar residues" evidence="11">
    <location>
        <begin position="141"/>
        <end position="168"/>
    </location>
</feature>
<evidence type="ECO:0000256" key="10">
    <source>
        <dbReference type="PROSITE-ProRule" id="PRU00042"/>
    </source>
</evidence>
<dbReference type="PANTHER" id="PTHR24403">
    <property type="entry name" value="ZINC FINGER PROTEIN"/>
    <property type="match status" value="1"/>
</dbReference>
<dbReference type="EnsemblMetazoa" id="ACUA017258-RA">
    <property type="protein sequence ID" value="ACUA017258-PA"/>
    <property type="gene ID" value="ACUA017258"/>
</dbReference>
<keyword evidence="7" id="KW-0805">Transcription regulation</keyword>
<evidence type="ECO:0000256" key="1">
    <source>
        <dbReference type="ARBA" id="ARBA00004123"/>
    </source>
</evidence>
<evidence type="ECO:0000256" key="2">
    <source>
        <dbReference type="ARBA" id="ARBA00006991"/>
    </source>
</evidence>
<proteinExistence type="inferred from homology"/>
<dbReference type="PANTHER" id="PTHR24403:SF107">
    <property type="entry name" value="ZINC FINGER PROTEIN 521"/>
    <property type="match status" value="1"/>
</dbReference>
<evidence type="ECO:0000256" key="6">
    <source>
        <dbReference type="ARBA" id="ARBA00022833"/>
    </source>
</evidence>
<organism evidence="13 14">
    <name type="scientific">Anopheles culicifacies</name>
    <dbReference type="NCBI Taxonomy" id="139723"/>
    <lineage>
        <taxon>Eukaryota</taxon>
        <taxon>Metazoa</taxon>
        <taxon>Ecdysozoa</taxon>
        <taxon>Arthropoda</taxon>
        <taxon>Hexapoda</taxon>
        <taxon>Insecta</taxon>
        <taxon>Pterygota</taxon>
        <taxon>Neoptera</taxon>
        <taxon>Endopterygota</taxon>
        <taxon>Diptera</taxon>
        <taxon>Nematocera</taxon>
        <taxon>Culicoidea</taxon>
        <taxon>Culicidae</taxon>
        <taxon>Anophelinae</taxon>
        <taxon>Anopheles</taxon>
        <taxon>culicifacies species complex</taxon>
    </lineage>
</organism>
<reference evidence="13" key="2">
    <citation type="submission" date="2020-05" db="UniProtKB">
        <authorList>
            <consortium name="EnsemblMetazoa"/>
        </authorList>
    </citation>
    <scope>IDENTIFICATION</scope>
    <source>
        <strain evidence="13">A-37</strain>
    </source>
</reference>
<evidence type="ECO:0000313" key="14">
    <source>
        <dbReference type="Proteomes" id="UP000075883"/>
    </source>
</evidence>
<name>A0A182MFU0_9DIPT</name>
<feature type="compositionally biased region" description="Acidic residues" evidence="11">
    <location>
        <begin position="17"/>
        <end position="49"/>
    </location>
</feature>
<feature type="region of interest" description="Disordered" evidence="11">
    <location>
        <begin position="366"/>
        <end position="396"/>
    </location>
</feature>
<dbReference type="FunFam" id="3.30.160.60:FF:000710">
    <property type="entry name" value="Zinc finger protein 768"/>
    <property type="match status" value="1"/>
</dbReference>
<dbReference type="AlphaFoldDB" id="A0A182MFU0"/>
<evidence type="ECO:0000256" key="11">
    <source>
        <dbReference type="SAM" id="MobiDB-lite"/>
    </source>
</evidence>
<dbReference type="GO" id="GO:0005634">
    <property type="term" value="C:nucleus"/>
    <property type="evidence" value="ECO:0007669"/>
    <property type="project" value="UniProtKB-SubCell"/>
</dbReference>
<dbReference type="VEuPathDB" id="VectorBase:ACUA017258"/>
<sequence>TSTINGGHENGTADGERNEEDEQEDDSDEEEAEEEEEEEESEESDDEQVIEVMVKESSCSESEDEEEDGEDVEDEEEEEEDDNNEDGAEHALYAANNSTNRNASRTIIATEHPRKEKGSSKRRNRTKASVSASRAFAVTSGGDSSNNGYEDDSTSQTSGPASGPQHNGQKGKHRCPMCDKLFAWPKSLKIHLRTHTGEKPYRCDVCGKCFGRSDSLRGHKRTHADDKLIQCHLCDVSCMNAAELVQHQYTAHGLQPLETETFNTSIDAKLDADLEKIDYQASMLKGRIPKEILQMTMGDLRKSGCRMFVDVLNMGSAIDEMMGGANCSPLSTGSGDGQISLQKSYRTDEGYLTEENAKRSLDVMASAKPSNRPIGPLASAMKKSRRRSKSVSGHTITPCKPAQSSMLFGMKGKRLDACTPGKSLFLGQSERFSRPKFRTPMAEINKKSRTQAVSTDRGMSQITLKVEPNTPLAFIRYPRAGENVYSLTGSPVVNAVMTKHMANVNIPVLDGVLSLQPTDLEDVDAKLLPKIDYATLEHLKKLQSNLNKIMQYAEECNFLMKE</sequence>
<dbReference type="Pfam" id="PF10512">
    <property type="entry name" value="Borealin"/>
    <property type="match status" value="1"/>
</dbReference>
<keyword evidence="14" id="KW-1185">Reference proteome</keyword>
<dbReference type="STRING" id="139723.A0A182MFU0"/>
<dbReference type="PROSITE" id="PS50157">
    <property type="entry name" value="ZINC_FINGER_C2H2_2"/>
    <property type="match status" value="2"/>
</dbReference>
<evidence type="ECO:0000256" key="9">
    <source>
        <dbReference type="ARBA" id="ARBA00023242"/>
    </source>
</evidence>
<feature type="domain" description="C2H2-type" evidence="12">
    <location>
        <begin position="173"/>
        <end position="200"/>
    </location>
</feature>
<keyword evidence="6" id="KW-0862">Zinc</keyword>
<feature type="compositionally biased region" description="Acidic residues" evidence="11">
    <location>
        <begin position="61"/>
        <end position="86"/>
    </location>
</feature>
<dbReference type="FunFam" id="3.30.160.60:FF:000193">
    <property type="entry name" value="Zinc finger protein 300"/>
    <property type="match status" value="1"/>
</dbReference>
<protein>
    <recommendedName>
        <fullName evidence="12">C2H2-type domain-containing protein</fullName>
    </recommendedName>
</protein>
<dbReference type="PROSITE" id="PS00028">
    <property type="entry name" value="ZINC_FINGER_C2H2_1"/>
    <property type="match status" value="3"/>
</dbReference>
<evidence type="ECO:0000256" key="8">
    <source>
        <dbReference type="ARBA" id="ARBA00023163"/>
    </source>
</evidence>
<evidence type="ECO:0000256" key="7">
    <source>
        <dbReference type="ARBA" id="ARBA00023015"/>
    </source>
</evidence>
<dbReference type="InterPro" id="IPR046466">
    <property type="entry name" value="Borealin_C"/>
</dbReference>
<feature type="region of interest" description="Disordered" evidence="11">
    <location>
        <begin position="1"/>
        <end position="173"/>
    </location>
</feature>
<comment type="similarity">
    <text evidence="2">Belongs to the krueppel C2H2-type zinc-finger protein family.</text>
</comment>
<dbReference type="Proteomes" id="UP000075883">
    <property type="component" value="Unassembled WGS sequence"/>
</dbReference>
<dbReference type="GO" id="GO:0045944">
    <property type="term" value="P:positive regulation of transcription by RNA polymerase II"/>
    <property type="evidence" value="ECO:0007669"/>
    <property type="project" value="TreeGrafter"/>
</dbReference>
<evidence type="ECO:0000256" key="4">
    <source>
        <dbReference type="ARBA" id="ARBA00022737"/>
    </source>
</evidence>
<evidence type="ECO:0000256" key="5">
    <source>
        <dbReference type="ARBA" id="ARBA00022771"/>
    </source>
</evidence>
<keyword evidence="9" id="KW-0539">Nucleus</keyword>
<keyword evidence="8" id="KW-0804">Transcription</keyword>
<dbReference type="InterPro" id="IPR050688">
    <property type="entry name" value="Zinc_finger/UBP_domain"/>
</dbReference>
<feature type="compositionally biased region" description="Low complexity" evidence="11">
    <location>
        <begin position="94"/>
        <end position="106"/>
    </location>
</feature>
<dbReference type="SUPFAM" id="SSF57667">
    <property type="entry name" value="beta-beta-alpha zinc fingers"/>
    <property type="match status" value="2"/>
</dbReference>
<dbReference type="InterPro" id="IPR013087">
    <property type="entry name" value="Znf_C2H2_type"/>
</dbReference>
<keyword evidence="5 10" id="KW-0863">Zinc-finger</keyword>
<dbReference type="Gene3D" id="3.30.160.60">
    <property type="entry name" value="Classic Zinc Finger"/>
    <property type="match status" value="2"/>
</dbReference>
<dbReference type="GO" id="GO:0008270">
    <property type="term" value="F:zinc ion binding"/>
    <property type="evidence" value="ECO:0007669"/>
    <property type="project" value="UniProtKB-KW"/>
</dbReference>
<evidence type="ECO:0000259" key="12">
    <source>
        <dbReference type="PROSITE" id="PS50157"/>
    </source>
</evidence>
<reference evidence="14" key="1">
    <citation type="submission" date="2013-09" db="EMBL/GenBank/DDBJ databases">
        <title>The Genome Sequence of Anopheles culicifacies species A.</title>
        <authorList>
            <consortium name="The Broad Institute Genomics Platform"/>
            <person name="Neafsey D.E."/>
            <person name="Besansky N."/>
            <person name="Howell P."/>
            <person name="Walton C."/>
            <person name="Young S.K."/>
            <person name="Zeng Q."/>
            <person name="Gargeya S."/>
            <person name="Fitzgerald M."/>
            <person name="Haas B."/>
            <person name="Abouelleil A."/>
            <person name="Allen A.W."/>
            <person name="Alvarado L."/>
            <person name="Arachchi H.M."/>
            <person name="Berlin A.M."/>
            <person name="Chapman S.B."/>
            <person name="Gainer-Dewar J."/>
            <person name="Goldberg J."/>
            <person name="Griggs A."/>
            <person name="Gujja S."/>
            <person name="Hansen M."/>
            <person name="Howarth C."/>
            <person name="Imamovic A."/>
            <person name="Ireland A."/>
            <person name="Larimer J."/>
            <person name="McCowan C."/>
            <person name="Murphy C."/>
            <person name="Pearson M."/>
            <person name="Poon T.W."/>
            <person name="Priest M."/>
            <person name="Roberts A."/>
            <person name="Saif S."/>
            <person name="Shea T."/>
            <person name="Sisk P."/>
            <person name="Sykes S."/>
            <person name="Wortman J."/>
            <person name="Nusbaum C."/>
            <person name="Birren B."/>
        </authorList>
    </citation>
    <scope>NUCLEOTIDE SEQUENCE [LARGE SCALE GENOMIC DNA]</scope>
    <source>
        <strain evidence="14">A-37</strain>
    </source>
</reference>
<dbReference type="InterPro" id="IPR036236">
    <property type="entry name" value="Znf_C2H2_sf"/>
</dbReference>
<evidence type="ECO:0000256" key="3">
    <source>
        <dbReference type="ARBA" id="ARBA00022723"/>
    </source>
</evidence>
<keyword evidence="4" id="KW-0677">Repeat</keyword>